<keyword evidence="4 5" id="KW-0539">Nucleus</keyword>
<evidence type="ECO:0000313" key="7">
    <source>
        <dbReference type="EMBL" id="CCF73252.1"/>
    </source>
</evidence>
<dbReference type="Proteomes" id="UP000002899">
    <property type="component" value="Chromosome II"/>
</dbReference>
<dbReference type="EMBL" id="FO082872">
    <property type="protein sequence ID" value="CCF73252.1"/>
    <property type="molecule type" value="Genomic_DNA"/>
</dbReference>
<evidence type="ECO:0000256" key="3">
    <source>
        <dbReference type="ARBA" id="ARBA00022552"/>
    </source>
</evidence>
<comment type="similarity">
    <text evidence="2 5">Belongs to the UTP11 family.</text>
</comment>
<protein>
    <recommendedName>
        <fullName evidence="5">U3 small nucleolar RNA-associated protein 11</fullName>
        <shortName evidence="5">U3 snoRNA-associated protein 11</shortName>
    </recommendedName>
</protein>
<gene>
    <name evidence="7" type="ORF">BMR1_02g00430</name>
</gene>
<feature type="compositionally biased region" description="Basic residues" evidence="6">
    <location>
        <begin position="1"/>
        <end position="13"/>
    </location>
</feature>
<keyword evidence="3 5" id="KW-0698">rRNA processing</keyword>
<comment type="subcellular location">
    <subcellularLocation>
        <location evidence="1 5">Nucleus</location>
        <location evidence="1 5">Nucleolus</location>
    </subcellularLocation>
</comment>
<dbReference type="VEuPathDB" id="PiroplasmaDB:BMR1_02g00430"/>
<dbReference type="RefSeq" id="XP_012647861.1">
    <property type="nucleotide sequence ID" value="XM_012792407.1"/>
</dbReference>
<dbReference type="InterPro" id="IPR007144">
    <property type="entry name" value="SSU_processome_Utp11"/>
</dbReference>
<reference evidence="7 8" key="1">
    <citation type="journal article" date="2012" name="Nucleic Acids Res.">
        <title>Sequencing of the smallest Apicomplexan genome from the human pathogen Babesia microti.</title>
        <authorList>
            <person name="Cornillot E."/>
            <person name="Hadj-Kaddour K."/>
            <person name="Dassouli A."/>
            <person name="Noel B."/>
            <person name="Ranwez V."/>
            <person name="Vacherie B."/>
            <person name="Augagneur Y."/>
            <person name="Bres V."/>
            <person name="Duclos A."/>
            <person name="Randazzo S."/>
            <person name="Carcy B."/>
            <person name="Debierre-Grockiego F."/>
            <person name="Delbecq S."/>
            <person name="Moubri-Menage K."/>
            <person name="Shams-Eldin H."/>
            <person name="Usmani-Brown S."/>
            <person name="Bringaud F."/>
            <person name="Wincker P."/>
            <person name="Vivares C.P."/>
            <person name="Schwarz R.T."/>
            <person name="Schetters T.P."/>
            <person name="Krause P.J."/>
            <person name="Gorenflot A."/>
            <person name="Berry V."/>
            <person name="Barbe V."/>
            <person name="Ben Mamoun C."/>
        </authorList>
    </citation>
    <scope>NUCLEOTIDE SEQUENCE [LARGE SCALE GENOMIC DNA]</scope>
    <source>
        <strain evidence="7 8">RI</strain>
    </source>
</reference>
<comment type="subunit">
    <text evidence="5">Component of the ribosomal small subunit (SSU) processome.</text>
</comment>
<dbReference type="Pfam" id="PF03998">
    <property type="entry name" value="Utp11"/>
    <property type="match status" value="1"/>
</dbReference>
<dbReference type="GeneID" id="24423876"/>
<dbReference type="AlphaFoldDB" id="I7J5V7"/>
<proteinExistence type="inferred from homology"/>
<evidence type="ECO:0000313" key="8">
    <source>
        <dbReference type="Proteomes" id="UP000002899"/>
    </source>
</evidence>
<name>I7J5V7_BABMR</name>
<dbReference type="KEGG" id="bmic:BMR1_02g00430"/>
<dbReference type="PANTHER" id="PTHR12838">
    <property type="entry name" value="U3 SMALL NUCLEOLAR RNA-ASSOCIATED PROTEIN 11"/>
    <property type="match status" value="1"/>
</dbReference>
<evidence type="ECO:0000256" key="2">
    <source>
        <dbReference type="ARBA" id="ARBA00008105"/>
    </source>
</evidence>
<evidence type="ECO:0000256" key="4">
    <source>
        <dbReference type="ARBA" id="ARBA00023242"/>
    </source>
</evidence>
<dbReference type="GO" id="GO:0006364">
    <property type="term" value="P:rRNA processing"/>
    <property type="evidence" value="ECO:0007669"/>
    <property type="project" value="UniProtKB-UniRule"/>
</dbReference>
<accession>I7J5V7</accession>
<keyword evidence="8" id="KW-1185">Reference proteome</keyword>
<dbReference type="OrthoDB" id="29058at2759"/>
<organism evidence="7 8">
    <name type="scientific">Babesia microti (strain RI)</name>
    <dbReference type="NCBI Taxonomy" id="1133968"/>
    <lineage>
        <taxon>Eukaryota</taxon>
        <taxon>Sar</taxon>
        <taxon>Alveolata</taxon>
        <taxon>Apicomplexa</taxon>
        <taxon>Aconoidasida</taxon>
        <taxon>Piroplasmida</taxon>
        <taxon>Babesiidae</taxon>
        <taxon>Babesia</taxon>
    </lineage>
</organism>
<dbReference type="GO" id="GO:0032040">
    <property type="term" value="C:small-subunit processome"/>
    <property type="evidence" value="ECO:0007669"/>
    <property type="project" value="UniProtKB-UniRule"/>
</dbReference>
<comment type="function">
    <text evidence="5">Involved in nucleolar processing of pre-18S ribosomal RNA.</text>
</comment>
<feature type="region of interest" description="Disordered" evidence="6">
    <location>
        <begin position="1"/>
        <end position="22"/>
    </location>
</feature>
<dbReference type="PIRSF" id="PIRSF015952">
    <property type="entry name" value="U3snoRNP11"/>
    <property type="match status" value="1"/>
</dbReference>
<reference evidence="7 8" key="3">
    <citation type="journal article" date="2016" name="Sci. Rep.">
        <title>Genome-wide diversity and gene expression profiling of Babesia microti isolates identify polymorphic genes that mediate host-pathogen interactions.</title>
        <authorList>
            <person name="Silva J.C."/>
            <person name="Cornillot E."/>
            <person name="McCracken C."/>
            <person name="Usmani-Brown S."/>
            <person name="Dwivedi A."/>
            <person name="Ifeonu O.O."/>
            <person name="Crabtree J."/>
            <person name="Gotia H.T."/>
            <person name="Virji A.Z."/>
            <person name="Reynes C."/>
            <person name="Colinge J."/>
            <person name="Kumar V."/>
            <person name="Lawres L."/>
            <person name="Pazzi J.E."/>
            <person name="Pablo J.V."/>
            <person name="Hung C."/>
            <person name="Brancato J."/>
            <person name="Kumari P."/>
            <person name="Orvis J."/>
            <person name="Tretina K."/>
            <person name="Chibucos M."/>
            <person name="Ott S."/>
            <person name="Sadzewicz L."/>
            <person name="Sengamalay N."/>
            <person name="Shetty A.C."/>
            <person name="Su Q."/>
            <person name="Tallon L."/>
            <person name="Fraser C.M."/>
            <person name="Frutos R."/>
            <person name="Molina D.M."/>
            <person name="Krause P.J."/>
            <person name="Ben Mamoun C."/>
        </authorList>
    </citation>
    <scope>NUCLEOTIDE SEQUENCE [LARGE SCALE GENOMIC DNA]</scope>
    <source>
        <strain evidence="7 8">RI</strain>
    </source>
</reference>
<evidence type="ECO:0000256" key="5">
    <source>
        <dbReference type="PIRNR" id="PIRNR015952"/>
    </source>
</evidence>
<dbReference type="PANTHER" id="PTHR12838:SF0">
    <property type="entry name" value="U3 SMALL NUCLEOLAR RNA-ASSOCIATED PROTEIN 11-RELATED"/>
    <property type="match status" value="1"/>
</dbReference>
<reference evidence="7 8" key="2">
    <citation type="journal article" date="2013" name="PLoS ONE">
        <title>Whole genome mapping and re-organization of the nuclear and mitochondrial genomes of Babesia microti isolates.</title>
        <authorList>
            <person name="Cornillot E."/>
            <person name="Dassouli A."/>
            <person name="Garg A."/>
            <person name="Pachikara N."/>
            <person name="Randazzo S."/>
            <person name="Depoix D."/>
            <person name="Carcy B."/>
            <person name="Delbecq S."/>
            <person name="Frutos R."/>
            <person name="Silva J.C."/>
            <person name="Sutton R."/>
            <person name="Krause P.J."/>
            <person name="Mamoun C.B."/>
        </authorList>
    </citation>
    <scope>NUCLEOTIDE SEQUENCE [LARGE SCALE GENOMIC DNA]</scope>
    <source>
        <strain evidence="7 8">RI</strain>
    </source>
</reference>
<sequence length="221" mass="25962">MGSLKHIVHRRVHLERGQNEHRKNKLGPLEKHKDYKRRAERYHLNERIIARLEEKARIANPQEFNFSMTKSQVQDDGTVLIDKKANHNESNIVDKELKYVEYRLNLMRKKVDKDLPFVGTIFSNKSKTIPNNNITSSNNNNDMTLDDDMPLDQINKKKPTGEIYKKLSNSLDQINKLVTIRDKLIERKKVIESRDKKIPILKVLTNAQAVRIHKLAPERKR</sequence>
<evidence type="ECO:0000256" key="1">
    <source>
        <dbReference type="ARBA" id="ARBA00004604"/>
    </source>
</evidence>
<evidence type="ECO:0000256" key="6">
    <source>
        <dbReference type="SAM" id="MobiDB-lite"/>
    </source>
</evidence>